<organism evidence="2 3">
    <name type="scientific">Hyphococcus lacteus</name>
    <dbReference type="NCBI Taxonomy" id="3143536"/>
    <lineage>
        <taxon>Bacteria</taxon>
        <taxon>Pseudomonadati</taxon>
        <taxon>Pseudomonadota</taxon>
        <taxon>Alphaproteobacteria</taxon>
        <taxon>Parvularculales</taxon>
        <taxon>Parvularculaceae</taxon>
        <taxon>Hyphococcus</taxon>
    </lineage>
</organism>
<keyword evidence="3" id="KW-1185">Reference proteome</keyword>
<feature type="chain" id="PRO_5045375551" evidence="1">
    <location>
        <begin position="29"/>
        <end position="287"/>
    </location>
</feature>
<evidence type="ECO:0000313" key="2">
    <source>
        <dbReference type="EMBL" id="MEX6632578.1"/>
    </source>
</evidence>
<name>A0ABV3Z274_9PROT</name>
<dbReference type="Pfam" id="PF16252">
    <property type="entry name" value="DUF4908"/>
    <property type="match status" value="1"/>
</dbReference>
<feature type="signal peptide" evidence="1">
    <location>
        <begin position="1"/>
        <end position="28"/>
    </location>
</feature>
<accession>A0ABV3Z274</accession>
<evidence type="ECO:0000256" key="1">
    <source>
        <dbReference type="SAM" id="SignalP"/>
    </source>
</evidence>
<dbReference type="InterPro" id="IPR032591">
    <property type="entry name" value="DUF4908"/>
</dbReference>
<gene>
    <name evidence="2" type="ORF">ABFZ84_03370</name>
</gene>
<proteinExistence type="predicted"/>
<dbReference type="RefSeq" id="WP_369312500.1">
    <property type="nucleotide sequence ID" value="NZ_JBEHZE010000001.1"/>
</dbReference>
<reference evidence="2 3" key="1">
    <citation type="submission" date="2024-05" db="EMBL/GenBank/DDBJ databases">
        <title>Three bacterial strains, DH-69, EH-24, and ECK-19 isolated from coastal sediments.</title>
        <authorList>
            <person name="Ye Y.-Q."/>
            <person name="Du Z.-J."/>
        </authorList>
    </citation>
    <scope>NUCLEOTIDE SEQUENCE [LARGE SCALE GENOMIC DNA]</scope>
    <source>
        <strain evidence="2 3">ECK-19</strain>
    </source>
</reference>
<evidence type="ECO:0000313" key="3">
    <source>
        <dbReference type="Proteomes" id="UP001560685"/>
    </source>
</evidence>
<sequence length="287" mass="30564">MPPLLPRHFLIASLALLTAGGISVDARAAERSTFLAQADNPFNSLVGKRREKSKERRQQAGAVERYVLAGDGRIFLFEERGATARVRFLCEADDQRIDCALDDTAPSPEIYQLNAIRGPRGDVIYKNAQGETLLRIAAYGGATVFWPGEIQGTAASKSFGDDHTLSLVFEDRQVATMRAQSAAAHISAKTGAPILFDISAAPRASGSNSAVLADAVLTAAKGIARVAKDPTGARVIAARIKKVAFAPGKTANVRLDGAVLVIVYVPNLDIDGRPSSSEIAYFLEESL</sequence>
<comment type="caution">
    <text evidence="2">The sequence shown here is derived from an EMBL/GenBank/DDBJ whole genome shotgun (WGS) entry which is preliminary data.</text>
</comment>
<dbReference type="Proteomes" id="UP001560685">
    <property type="component" value="Unassembled WGS sequence"/>
</dbReference>
<keyword evidence="1" id="KW-0732">Signal</keyword>
<protein>
    <submittedName>
        <fullName evidence="2">DUF4908 domain-containing protein</fullName>
    </submittedName>
</protein>
<dbReference type="EMBL" id="JBEHZE010000001">
    <property type="protein sequence ID" value="MEX6632578.1"/>
    <property type="molecule type" value="Genomic_DNA"/>
</dbReference>